<accession>A0ABT9BJD9</accession>
<protein>
    <submittedName>
        <fullName evidence="1">T9SS type A sorting domain-containing protein</fullName>
    </submittedName>
</protein>
<dbReference type="InterPro" id="IPR026444">
    <property type="entry name" value="Secre_tail"/>
</dbReference>
<comment type="caution">
    <text evidence="1">The sequence shown here is derived from an EMBL/GenBank/DDBJ whole genome shotgun (WGS) entry which is preliminary data.</text>
</comment>
<keyword evidence="2" id="KW-1185">Reference proteome</keyword>
<evidence type="ECO:0000313" key="1">
    <source>
        <dbReference type="EMBL" id="MDO7877794.1"/>
    </source>
</evidence>
<gene>
    <name evidence="1" type="ORF">Q5H93_23865</name>
</gene>
<dbReference type="Proteomes" id="UP001176429">
    <property type="component" value="Unassembled WGS sequence"/>
</dbReference>
<organism evidence="1 2">
    <name type="scientific">Hymenobacter aranciens</name>
    <dbReference type="NCBI Taxonomy" id="3063996"/>
    <lineage>
        <taxon>Bacteria</taxon>
        <taxon>Pseudomonadati</taxon>
        <taxon>Bacteroidota</taxon>
        <taxon>Cytophagia</taxon>
        <taxon>Cytophagales</taxon>
        <taxon>Hymenobacteraceae</taxon>
        <taxon>Hymenobacter</taxon>
    </lineage>
</organism>
<reference evidence="1" key="1">
    <citation type="submission" date="2023-07" db="EMBL/GenBank/DDBJ databases">
        <authorList>
            <person name="Kim M.K."/>
        </authorList>
    </citation>
    <scope>NUCLEOTIDE SEQUENCE</scope>
    <source>
        <strain evidence="1">ASUV-10-1</strain>
    </source>
</reference>
<evidence type="ECO:0000313" key="2">
    <source>
        <dbReference type="Proteomes" id="UP001176429"/>
    </source>
</evidence>
<dbReference type="RefSeq" id="WP_305009252.1">
    <property type="nucleotide sequence ID" value="NZ_JAUQSY010000027.1"/>
</dbReference>
<dbReference type="EMBL" id="JAUQSY010000027">
    <property type="protein sequence ID" value="MDO7877794.1"/>
    <property type="molecule type" value="Genomic_DNA"/>
</dbReference>
<dbReference type="InterPro" id="IPR013783">
    <property type="entry name" value="Ig-like_fold"/>
</dbReference>
<sequence>MRGQHQQRPGLRGAQVVRRHHRLHDTRAALGSVTVSFQATGPAGAVRQDGRGRKYLDRNFHLAASGGNAFPGQSIGLRLFGLTAELARLQAALKTTQYSGANEDCQLGNNDFAAGDFRVLPATASTPAGGVSWFVSELTVADHFSEFYLTGSSTPLPVELLAFTAQAEGRAARLRWRTASEKNSARFDIERSRDGRQFEQIGDVKAQGSKASPTAYTFLDSTIPSTSQPTYYRLRHVDRDGTASYSPVRAVIIDSKAGLVLYPNPARTSVAVAGLRAGASVEVLDALGRAVAHATADAGGTAQLALSSGLAAGVYIVRSGAQVQRLTVE</sequence>
<dbReference type="NCBIfam" id="TIGR04183">
    <property type="entry name" value="Por_Secre_tail"/>
    <property type="match status" value="1"/>
</dbReference>
<name>A0ABT9BJD9_9BACT</name>
<dbReference type="Gene3D" id="2.60.40.10">
    <property type="entry name" value="Immunoglobulins"/>
    <property type="match status" value="1"/>
</dbReference>
<proteinExistence type="predicted"/>